<dbReference type="InterPro" id="IPR004343">
    <property type="entry name" value="Plus-3_dom"/>
</dbReference>
<name>A0A7J7IDM8_9RHOD</name>
<dbReference type="OrthoDB" id="10495088at2759"/>
<feature type="region of interest" description="Disordered" evidence="1">
    <location>
        <begin position="21"/>
        <end position="55"/>
    </location>
</feature>
<reference evidence="3 4" key="1">
    <citation type="journal article" date="2020" name="J. Phycol.">
        <title>Comparative genome analysis reveals Cyanidiococcus gen. nov., a new extremophilic red algal genus sister to Cyanidioschyzon (Cyanidioschyzonaceae, Rhodophyta).</title>
        <authorList>
            <person name="Liu S.-L."/>
            <person name="Chiang Y.-R."/>
            <person name="Yoon H.S."/>
            <person name="Fu H.-Y."/>
        </authorList>
    </citation>
    <scope>NUCLEOTIDE SEQUENCE [LARGE SCALE GENOMIC DNA]</scope>
    <source>
        <strain evidence="3 4">THAL066</strain>
    </source>
</reference>
<evidence type="ECO:0000259" key="2">
    <source>
        <dbReference type="Pfam" id="PF03126"/>
    </source>
</evidence>
<accession>A0A7J7IDM8</accession>
<sequence>MPSDAYASDDLKDETYDVTRSMPSSHAGAAAGARHKPAGERTTRKLANPLGFGDLVDPQTGEPTSLVLTRGVVERFHQKPWFARFALGSFVRVPLPVPPAALSGANTLESQQPQQRYVLARVSAILRAPRLYPVPSTQQAHGMHVASSFYVGFRIQAELCGRQRRFTVDQLSRHPPTEIEWMHYEKRHREQHLPLPRREEVDALRAEKAAFMRGEVAPTEEELAQFQTEFERLHPEAVNYARRITQVRAQLAHAQETGDQVQQRTLAAELERLQELEERYGQRPRENTSSEQVRDLLLSRRHNSTGGDVAGVVRASGAPGADLPLAASLMLLKRTVEEQRSIELNPFARRVARGTSYFFTPSKPASSTDLAEPPKHSGLEPSSETFHGDTIQDTDMEEERSQALQTLLPEIERWLWYGPVLEPLRNVQGSPESGDTYTASRAWYERHLVGIQGDHPTSISSTSPDRC</sequence>
<proteinExistence type="predicted"/>
<dbReference type="Pfam" id="PF03126">
    <property type="entry name" value="Plus-3"/>
    <property type="match status" value="1"/>
</dbReference>
<dbReference type="Gene3D" id="3.90.70.200">
    <property type="entry name" value="Plus-3 domain"/>
    <property type="match status" value="1"/>
</dbReference>
<organism evidence="3 4">
    <name type="scientific">Cyanidiococcus yangmingshanensis</name>
    <dbReference type="NCBI Taxonomy" id="2690220"/>
    <lineage>
        <taxon>Eukaryota</taxon>
        <taxon>Rhodophyta</taxon>
        <taxon>Bangiophyceae</taxon>
        <taxon>Cyanidiales</taxon>
        <taxon>Cyanidiaceae</taxon>
        <taxon>Cyanidiococcus</taxon>
    </lineage>
</organism>
<dbReference type="InterPro" id="IPR036128">
    <property type="entry name" value="Plus3-like_sf"/>
</dbReference>
<evidence type="ECO:0000256" key="1">
    <source>
        <dbReference type="SAM" id="MobiDB-lite"/>
    </source>
</evidence>
<evidence type="ECO:0000313" key="3">
    <source>
        <dbReference type="EMBL" id="KAF6000789.1"/>
    </source>
</evidence>
<gene>
    <name evidence="3" type="ORF">F1559_000236</name>
</gene>
<protein>
    <recommendedName>
        <fullName evidence="2">Plus3 domain-containing protein</fullName>
    </recommendedName>
</protein>
<feature type="domain" description="Plus3" evidence="2">
    <location>
        <begin position="66"/>
        <end position="187"/>
    </location>
</feature>
<dbReference type="EMBL" id="VWRR01000017">
    <property type="protein sequence ID" value="KAF6000789.1"/>
    <property type="molecule type" value="Genomic_DNA"/>
</dbReference>
<evidence type="ECO:0000313" key="4">
    <source>
        <dbReference type="Proteomes" id="UP000530660"/>
    </source>
</evidence>
<comment type="caution">
    <text evidence="3">The sequence shown here is derived from an EMBL/GenBank/DDBJ whole genome shotgun (WGS) entry which is preliminary data.</text>
</comment>
<dbReference type="SUPFAM" id="SSF159042">
    <property type="entry name" value="Plus3-like"/>
    <property type="match status" value="1"/>
</dbReference>
<keyword evidence="4" id="KW-1185">Reference proteome</keyword>
<dbReference type="GO" id="GO:0003677">
    <property type="term" value="F:DNA binding"/>
    <property type="evidence" value="ECO:0007669"/>
    <property type="project" value="InterPro"/>
</dbReference>
<dbReference type="AlphaFoldDB" id="A0A7J7IDM8"/>
<feature type="region of interest" description="Disordered" evidence="1">
    <location>
        <begin position="362"/>
        <end position="387"/>
    </location>
</feature>
<dbReference type="Proteomes" id="UP000530660">
    <property type="component" value="Unassembled WGS sequence"/>
</dbReference>